<evidence type="ECO:0000313" key="2">
    <source>
        <dbReference type="Proteomes" id="UP000002700"/>
    </source>
</evidence>
<dbReference type="EMBL" id="CP000125">
    <property type="protein sequence ID" value="ABA51983.1"/>
    <property type="molecule type" value="Genomic_DNA"/>
</dbReference>
<accession>Q3JK49</accession>
<organism evidence="1 2">
    <name type="scientific">Burkholderia pseudomallei (strain 1710b)</name>
    <dbReference type="NCBI Taxonomy" id="320372"/>
    <lineage>
        <taxon>Bacteria</taxon>
        <taxon>Pseudomonadati</taxon>
        <taxon>Pseudomonadota</taxon>
        <taxon>Betaproteobacteria</taxon>
        <taxon>Burkholderiales</taxon>
        <taxon>Burkholderiaceae</taxon>
        <taxon>Burkholderia</taxon>
        <taxon>pseudomallei group</taxon>
    </lineage>
</organism>
<proteinExistence type="predicted"/>
<dbReference type="EnsemblBacteria" id="ABA51983">
    <property type="protein sequence ID" value="ABA51983"/>
    <property type="gene ID" value="BURPS1710b_A0896"/>
</dbReference>
<name>Q3JK49_BURP1</name>
<evidence type="ECO:0000313" key="1">
    <source>
        <dbReference type="EMBL" id="ABA51983.1"/>
    </source>
</evidence>
<reference evidence="1 2" key="1">
    <citation type="submission" date="2005-09" db="EMBL/GenBank/DDBJ databases">
        <authorList>
            <person name="Woods D.E."/>
            <person name="Nierman W.C."/>
        </authorList>
    </citation>
    <scope>NUCLEOTIDE SEQUENCE [LARGE SCALE GENOMIC DNA]</scope>
    <source>
        <strain evidence="1 2">1710b</strain>
    </source>
</reference>
<gene>
    <name evidence="1" type="ordered locus">BURPS1710b_A0896</name>
</gene>
<dbReference type="HOGENOM" id="CLU_406931_0_0_4"/>
<sequence length="675" mass="77765">MHERVGGAVKDDDPAIERRLPLVPIRLEHRAVRADSRQQQLEQCRVLQDRVGRTVATAQHFDELRIRQSMPNHLRLHVGRVLRGRDQQARLRIAACAQHPRDLEADQRARAVPEERERAVEQRRERVDERRHGLVHRIQQRLVQPVLPARHLHRDELDIVRQRLAPVAEDRTAATRVVKAEQPDSRIGFPFVGAEQEPAGLACIHVGAVHRLRERRDGGERLGHAVMAVAVLARHQHRRVTVERQHFAEVVERVLPRVDLHVRRHEARCPAEAHRVLARVRVRAVHAARREDEELAGLHLHVHRARFIRLPARIELQLFVVVAVEARFLAVVEHALVEILRLERDVALLVEEPGAMAARHQLQAAVLLRRLAHRDPRGQLPRPPFFRSRRLELLGAFELDEAFGLVPVGAFVARIFREPLGAPAQHVRPEDARDPVDDLRMADDLVQRKHVEMAVVVELAVRKRRLRRVEQVHPHFFPDTGHLLRLVQRERAGIAVLVEEFLLGFRQMKTLLHISSPKYGVKSHVLKRFRLSRPPLARLLQCPAGSARDRSRGAAHFAQRIDLGAQRRDRRARLVEKQSRRRRDARFRLDLLEHFDEIERIAADVQKTGIAGHLLDADHALQNLNQHRFGFHGFTSSWLLSLMRCCNIDRSALRSVFPDDNCGNCSRTLTWRGTM</sequence>
<dbReference type="KEGG" id="bpm:BURPS1710b_A0896"/>
<protein>
    <submittedName>
        <fullName evidence="1">Uncharacterized protein</fullName>
    </submittedName>
</protein>
<dbReference type="AlphaFoldDB" id="Q3JK49"/>
<dbReference type="Proteomes" id="UP000002700">
    <property type="component" value="Chromosome II"/>
</dbReference>